<sequence>MTLFFLFPLKGPVNGVKVISKSILDLLLCENFKVEVIDTAQADSYSNFGKFNFKKIRFFSNLLKKIRIVKKGDFVYMNFSTRGFSLYRDLAILKYLQIKKAKITIHIHANGLEEIKNRFLIKILSKVKIIVINEYQYEKLSHFKEKVCIKNALPDFYKNKFNIETDPLEDEIKLLYMSNISKPKGADLLKKIAYEIAEKRPKYSLTICGGIMDQYSNDCIDEIVHKFDFIKYLGPIEDEILKMKIYRENDFLLFLSDENYEVFPLVYIESLMNGLPIITTKQIVSSEVIANDTGSHIKENSISDVVENLLLKDTIEDLKKRARLKYENQFDFGAYYNEIKKVIFHGL</sequence>
<reference evidence="2 3" key="1">
    <citation type="submission" date="2019-06" db="EMBL/GenBank/DDBJ databases">
        <title>Flavobacterium sp. MaA-Y11 from geoumgang.</title>
        <authorList>
            <person name="Jeong S."/>
        </authorList>
    </citation>
    <scope>NUCLEOTIDE SEQUENCE [LARGE SCALE GENOMIC DNA]</scope>
    <source>
        <strain evidence="2 3">MaA-Y11</strain>
    </source>
</reference>
<dbReference type="AlphaFoldDB" id="A0A501QGP6"/>
<evidence type="ECO:0000313" key="3">
    <source>
        <dbReference type="Proteomes" id="UP000319175"/>
    </source>
</evidence>
<evidence type="ECO:0000313" key="2">
    <source>
        <dbReference type="EMBL" id="TPD71960.1"/>
    </source>
</evidence>
<dbReference type="Gene3D" id="3.40.50.2000">
    <property type="entry name" value="Glycogen Phosphorylase B"/>
    <property type="match status" value="2"/>
</dbReference>
<dbReference type="InterPro" id="IPR001296">
    <property type="entry name" value="Glyco_trans_1"/>
</dbReference>
<dbReference type="EMBL" id="VFJE01000050">
    <property type="protein sequence ID" value="TPD71960.1"/>
    <property type="molecule type" value="Genomic_DNA"/>
</dbReference>
<accession>A0A501QGP6</accession>
<dbReference type="CDD" id="cd03801">
    <property type="entry name" value="GT4_PimA-like"/>
    <property type="match status" value="1"/>
</dbReference>
<dbReference type="PANTHER" id="PTHR12526">
    <property type="entry name" value="GLYCOSYLTRANSFERASE"/>
    <property type="match status" value="1"/>
</dbReference>
<dbReference type="GO" id="GO:0016757">
    <property type="term" value="F:glycosyltransferase activity"/>
    <property type="evidence" value="ECO:0007669"/>
    <property type="project" value="InterPro"/>
</dbReference>
<organism evidence="2 3">
    <name type="scientific">Flavobacterium microcysteis</name>
    <dbReference type="NCBI Taxonomy" id="2596891"/>
    <lineage>
        <taxon>Bacteria</taxon>
        <taxon>Pseudomonadati</taxon>
        <taxon>Bacteroidota</taxon>
        <taxon>Flavobacteriia</taxon>
        <taxon>Flavobacteriales</taxon>
        <taxon>Flavobacteriaceae</taxon>
        <taxon>Flavobacterium</taxon>
    </lineage>
</organism>
<keyword evidence="3" id="KW-1185">Reference proteome</keyword>
<name>A0A501QGP6_9FLAO</name>
<keyword evidence="2" id="KW-0808">Transferase</keyword>
<dbReference type="Proteomes" id="UP000319175">
    <property type="component" value="Unassembled WGS sequence"/>
</dbReference>
<gene>
    <name evidence="2" type="ORF">FJA49_03500</name>
</gene>
<proteinExistence type="predicted"/>
<dbReference type="SUPFAM" id="SSF53756">
    <property type="entry name" value="UDP-Glycosyltransferase/glycogen phosphorylase"/>
    <property type="match status" value="1"/>
</dbReference>
<evidence type="ECO:0000259" key="1">
    <source>
        <dbReference type="Pfam" id="PF00534"/>
    </source>
</evidence>
<protein>
    <submittedName>
        <fullName evidence="2">Glycosyltransferase family 4 protein</fullName>
    </submittedName>
</protein>
<comment type="caution">
    <text evidence="2">The sequence shown here is derived from an EMBL/GenBank/DDBJ whole genome shotgun (WGS) entry which is preliminary data.</text>
</comment>
<dbReference type="Pfam" id="PF00534">
    <property type="entry name" value="Glycos_transf_1"/>
    <property type="match status" value="1"/>
</dbReference>
<dbReference type="PANTHER" id="PTHR12526:SF630">
    <property type="entry name" value="GLYCOSYLTRANSFERASE"/>
    <property type="match status" value="1"/>
</dbReference>
<dbReference type="OrthoDB" id="7560678at2"/>
<dbReference type="RefSeq" id="WP_139998904.1">
    <property type="nucleotide sequence ID" value="NZ_VFJE01000050.1"/>
</dbReference>
<feature type="domain" description="Glycosyl transferase family 1" evidence="1">
    <location>
        <begin position="168"/>
        <end position="327"/>
    </location>
</feature>